<keyword evidence="3" id="KW-1185">Reference proteome</keyword>
<keyword evidence="1" id="KW-0472">Membrane</keyword>
<evidence type="ECO:0000313" key="2">
    <source>
        <dbReference type="EMBL" id="AEQ52570.1"/>
    </source>
</evidence>
<evidence type="ECO:0000313" key="3">
    <source>
        <dbReference type="Proteomes" id="UP000008850"/>
    </source>
</evidence>
<dbReference type="EMBL" id="CP003075">
    <property type="protein sequence ID" value="AEQ52570.1"/>
    <property type="molecule type" value="Genomic_DNA"/>
</dbReference>
<reference evidence="2 3" key="1">
    <citation type="journal article" date="2012" name="J. Bacteriol.">
        <title>Complete genome sequence of Pelagibacterium halotolerans B2T.</title>
        <authorList>
            <person name="Huo Y.Y."/>
            <person name="Cheng H."/>
            <person name="Han X.F."/>
            <person name="Jiang X.W."/>
            <person name="Sun C."/>
            <person name="Zhang X.Q."/>
            <person name="Zhu X.F."/>
            <person name="Liu Y.F."/>
            <person name="Li P.F."/>
            <person name="Ni P.X."/>
            <person name="Wu M."/>
        </authorList>
    </citation>
    <scope>NUCLEOTIDE SEQUENCE [LARGE SCALE GENOMIC DNA]</scope>
    <source>
        <strain evidence="3">DSM 22347 / JCM 15775 / CGMCC 1.7692 / B2</strain>
    </source>
</reference>
<accession>G4RAP7</accession>
<evidence type="ECO:0000256" key="1">
    <source>
        <dbReference type="SAM" id="Phobius"/>
    </source>
</evidence>
<dbReference type="KEGG" id="phl:KKY_2562"/>
<dbReference type="Proteomes" id="UP000008850">
    <property type="component" value="Chromosome"/>
</dbReference>
<sequence length="198" mass="22363">MESPERTRIFVAIIVVVTIVAAIAMLPNTEEKAQVLLSQGRVEEAMELYETKRETAQLNPFEAYSLAGLYLAHGRNGPLTHLLEDEIAIRPQSDWARPMLVERYRADRSYGNEARILTQIFARTPTAADYRRLIALYRLEGDRIGERATIELGRANGLASEHDLARLERLKSTPVLDGIAQWHSSEPVDIPSEQETPR</sequence>
<proteinExistence type="predicted"/>
<keyword evidence="1" id="KW-1133">Transmembrane helix</keyword>
<protein>
    <submittedName>
        <fullName evidence="2">Uncharacterized protein</fullName>
    </submittedName>
</protein>
<keyword evidence="1" id="KW-0812">Transmembrane</keyword>
<feature type="transmembrane region" description="Helical" evidence="1">
    <location>
        <begin position="7"/>
        <end position="26"/>
    </location>
</feature>
<dbReference type="HOGENOM" id="CLU_1377020_0_0_5"/>
<organism evidence="2 3">
    <name type="scientific">Pelagibacterium halotolerans (strain DSM 22347 / JCM 15775 / CGMCC 1.7692 / B2)</name>
    <dbReference type="NCBI Taxonomy" id="1082931"/>
    <lineage>
        <taxon>Bacteria</taxon>
        <taxon>Pseudomonadati</taxon>
        <taxon>Pseudomonadota</taxon>
        <taxon>Alphaproteobacteria</taxon>
        <taxon>Hyphomicrobiales</taxon>
        <taxon>Devosiaceae</taxon>
        <taxon>Pelagibacterium</taxon>
    </lineage>
</organism>
<dbReference type="AlphaFoldDB" id="G4RAP7"/>
<gene>
    <name evidence="2" type="ordered locus">KKY_2562</name>
</gene>
<dbReference type="STRING" id="1082931.KKY_2562"/>
<name>G4RAP7_PELHB</name>